<dbReference type="EMBL" id="JQZW01000008">
    <property type="protein sequence ID" value="KGN98282.1"/>
    <property type="molecule type" value="Genomic_DNA"/>
</dbReference>
<comment type="caution">
    <text evidence="1">The sequence shown here is derived from an EMBL/GenBank/DDBJ whole genome shotgun (WGS) entry which is preliminary data.</text>
</comment>
<protein>
    <recommendedName>
        <fullName evidence="3">DUF3822 family protein</fullName>
    </recommendedName>
</protein>
<evidence type="ECO:0000313" key="2">
    <source>
        <dbReference type="Proteomes" id="UP000030134"/>
    </source>
</evidence>
<dbReference type="RefSeq" id="WP_036883880.1">
    <property type="nucleotide sequence ID" value="NZ_JQZW01000008.1"/>
</dbReference>
<evidence type="ECO:0008006" key="3">
    <source>
        <dbReference type="Google" id="ProtNLM"/>
    </source>
</evidence>
<dbReference type="CDD" id="cd24013">
    <property type="entry name" value="ASKHA_ATPase_BT3980-like"/>
    <property type="match status" value="1"/>
</dbReference>
<name>A0A0A2G779_9PORP</name>
<dbReference type="Gene3D" id="3.30.420.250">
    <property type="match status" value="1"/>
</dbReference>
<reference evidence="1 2" key="1">
    <citation type="submission" date="2014-08" db="EMBL/GenBank/DDBJ databases">
        <title>Porphyromonas gingivicanis strain:COT-022_OH1391 Genome sequencing.</title>
        <authorList>
            <person name="Wallis C."/>
            <person name="Deusch O."/>
            <person name="O'Flynn C."/>
            <person name="Davis I."/>
            <person name="Jospin G."/>
            <person name="Darling A.E."/>
            <person name="Coil D.A."/>
            <person name="Alexiev A."/>
            <person name="Horsfall A."/>
            <person name="Kirkwood N."/>
            <person name="Harris S."/>
            <person name="Eisen J.A."/>
        </authorList>
    </citation>
    <scope>NUCLEOTIDE SEQUENCE [LARGE SCALE GENOMIC DNA]</scope>
    <source>
        <strain evidence="2">COT-022 OH1391</strain>
    </source>
</reference>
<dbReference type="InterPro" id="IPR024213">
    <property type="entry name" value="DUF3822"/>
</dbReference>
<keyword evidence="2" id="KW-1185">Reference proteome</keyword>
<proteinExistence type="predicted"/>
<sequence>MAELSNGKLASLITEKEAEKCTMSICISTDGLAFFISSSETSSLLHSDKILFAKKDKLSLEGELSELIYNHPFLTYPYQDVTISFPEENFILIPPGIAIEGKENLWISSSLILQDDSVGYVATYPINEYGIQLLACWSSKAYSFLRRTYPYRTIEASIVKQLKEAINSSHKESPLQLFVFIANRHINLIAYHKGTILLANKFELAPTLSPQGIADQILFYIGTSLNALNHTASTIEEKLIVLNYTEPLPKEETQKVALGLQENIPSLGITYKWSSQQ</sequence>
<gene>
    <name evidence="1" type="ORF">HQ36_05145</name>
</gene>
<dbReference type="Proteomes" id="UP000030134">
    <property type="component" value="Unassembled WGS sequence"/>
</dbReference>
<dbReference type="OrthoDB" id="1012871at2"/>
<dbReference type="AlphaFoldDB" id="A0A0A2G779"/>
<dbReference type="STRING" id="266762.HQ36_05145"/>
<dbReference type="Pfam" id="PF12864">
    <property type="entry name" value="DUF3822"/>
    <property type="match status" value="1"/>
</dbReference>
<accession>A0A0A2G779</accession>
<evidence type="ECO:0000313" key="1">
    <source>
        <dbReference type="EMBL" id="KGN98282.1"/>
    </source>
</evidence>
<organism evidence="1 2">
    <name type="scientific">Porphyromonas gingivicanis</name>
    <dbReference type="NCBI Taxonomy" id="266762"/>
    <lineage>
        <taxon>Bacteria</taxon>
        <taxon>Pseudomonadati</taxon>
        <taxon>Bacteroidota</taxon>
        <taxon>Bacteroidia</taxon>
        <taxon>Bacteroidales</taxon>
        <taxon>Porphyromonadaceae</taxon>
        <taxon>Porphyromonas</taxon>
    </lineage>
</organism>